<keyword evidence="4" id="KW-1185">Reference proteome</keyword>
<feature type="domain" description="PAC" evidence="2">
    <location>
        <begin position="351"/>
        <end position="403"/>
    </location>
</feature>
<dbReference type="SUPFAM" id="SSF55785">
    <property type="entry name" value="PYP-like sensor domain (PAS domain)"/>
    <property type="match status" value="4"/>
</dbReference>
<dbReference type="CDD" id="cd00130">
    <property type="entry name" value="PAS"/>
    <property type="match status" value="2"/>
</dbReference>
<protein>
    <submittedName>
        <fullName evidence="3">PAS domain-containing protein</fullName>
    </submittedName>
</protein>
<sequence length="529" mass="59708">MDAEGKYCIPVRDLPMPVVRYDARGQCHYMNHAARMMMRAASDCGCVPELEARLLLPQALQQYFDAISEVAATGVTRELELTFDRLPEAQREHYLVQLVSAPAPDDAGGVLAFYFDVTACKRAEAKLRERESFLESLLDTIPIPVFSKDRAGRYLHLNRAFQEFLGVPREHFVGKTVFETSPHELAQTYFEMDEALFRKGGVQHYEFKVRSAQKGVREVEFSKAVFHDNQGRQAGLIGAILDVTERKRAEAGQREQFRQILRLNRGLEAQALELSDARARLMNVLDTIPDIVWLKGTDGIFLLCNHSFEQFAGKSKAEVIGKTDQDIFNAELADFFRERDKAAIEARQVCVRDEWVVAPCTREQTLLETRLLPVFNADGMMAGVLGVARDITERRRFEERLARREHEFRTLVENSPDTVARYGRDFRRIYVNPVFASLSVGGADALLGKAPSEFPGGSGTVLYEKQIGEVFATASNREFELTRSIWTAGNSTRCSSNRLVALETLASGVHRAHVTDDGEFLLQAMTRKR</sequence>
<feature type="domain" description="PAS" evidence="1">
    <location>
        <begin position="130"/>
        <end position="178"/>
    </location>
</feature>
<dbReference type="EMBL" id="JAYMRV010000006">
    <property type="protein sequence ID" value="MEM5423308.1"/>
    <property type="molecule type" value="Genomic_DNA"/>
</dbReference>
<dbReference type="InterPro" id="IPR035965">
    <property type="entry name" value="PAS-like_dom_sf"/>
</dbReference>
<accession>A0ABU9RUV4</accession>
<dbReference type="Pfam" id="PF08448">
    <property type="entry name" value="PAS_4"/>
    <property type="match status" value="2"/>
</dbReference>
<feature type="domain" description="PAC" evidence="2">
    <location>
        <begin position="203"/>
        <end position="255"/>
    </location>
</feature>
<proteinExistence type="predicted"/>
<dbReference type="InterPro" id="IPR052155">
    <property type="entry name" value="Biofilm_reg_signaling"/>
</dbReference>
<dbReference type="InterPro" id="IPR001610">
    <property type="entry name" value="PAC"/>
</dbReference>
<dbReference type="PANTHER" id="PTHR44757:SF2">
    <property type="entry name" value="BIOFILM ARCHITECTURE MAINTENANCE PROTEIN MBAA"/>
    <property type="match status" value="1"/>
</dbReference>
<dbReference type="PROSITE" id="PS50113">
    <property type="entry name" value="PAC"/>
    <property type="match status" value="2"/>
</dbReference>
<dbReference type="PROSITE" id="PS50112">
    <property type="entry name" value="PAS"/>
    <property type="match status" value="2"/>
</dbReference>
<dbReference type="Gene3D" id="3.30.450.20">
    <property type="entry name" value="PAS domain"/>
    <property type="match status" value="4"/>
</dbReference>
<dbReference type="SMART" id="SM00086">
    <property type="entry name" value="PAC"/>
    <property type="match status" value="2"/>
</dbReference>
<organism evidence="3 4">
    <name type="scientific">Paraburkholderia ferrariae</name>
    <dbReference type="NCBI Taxonomy" id="386056"/>
    <lineage>
        <taxon>Bacteria</taxon>
        <taxon>Pseudomonadati</taxon>
        <taxon>Pseudomonadota</taxon>
        <taxon>Betaproteobacteria</taxon>
        <taxon>Burkholderiales</taxon>
        <taxon>Burkholderiaceae</taxon>
        <taxon>Paraburkholderia</taxon>
    </lineage>
</organism>
<dbReference type="SMART" id="SM00091">
    <property type="entry name" value="PAS"/>
    <property type="match status" value="4"/>
</dbReference>
<name>A0ABU9RUV4_9BURK</name>
<evidence type="ECO:0000259" key="2">
    <source>
        <dbReference type="PROSITE" id="PS50113"/>
    </source>
</evidence>
<evidence type="ECO:0000259" key="1">
    <source>
        <dbReference type="PROSITE" id="PS50112"/>
    </source>
</evidence>
<evidence type="ECO:0000313" key="4">
    <source>
        <dbReference type="Proteomes" id="UP001489897"/>
    </source>
</evidence>
<dbReference type="NCBIfam" id="TIGR00229">
    <property type="entry name" value="sensory_box"/>
    <property type="match status" value="2"/>
</dbReference>
<dbReference type="InterPro" id="IPR013656">
    <property type="entry name" value="PAS_4"/>
</dbReference>
<dbReference type="PANTHER" id="PTHR44757">
    <property type="entry name" value="DIGUANYLATE CYCLASE DGCP"/>
    <property type="match status" value="1"/>
</dbReference>
<dbReference type="InterPro" id="IPR000700">
    <property type="entry name" value="PAS-assoc_C"/>
</dbReference>
<comment type="caution">
    <text evidence="3">The sequence shown here is derived from an EMBL/GenBank/DDBJ whole genome shotgun (WGS) entry which is preliminary data.</text>
</comment>
<reference evidence="3 4" key="1">
    <citation type="submission" date="2024-01" db="EMBL/GenBank/DDBJ databases">
        <title>The diversity of rhizobia nodulating Mimosa spp. in eleven states of Brazil covering several biomes is determined by host plant, location, and edaphic factors.</title>
        <authorList>
            <person name="Rouws L."/>
            <person name="Barauna A."/>
            <person name="Beukes C."/>
            <person name="De Faria S.M."/>
            <person name="Gross E."/>
            <person name="Dos Reis Junior F.B."/>
            <person name="Simon M."/>
            <person name="Maluk M."/>
            <person name="Odee D.W."/>
            <person name="Kenicer G."/>
            <person name="Young J.P.W."/>
            <person name="Reis V.M."/>
            <person name="Zilli J."/>
            <person name="James E.K."/>
        </authorList>
    </citation>
    <scope>NUCLEOTIDE SEQUENCE [LARGE SCALE GENOMIC DNA]</scope>
    <source>
        <strain evidence="3 4">JPY167</strain>
    </source>
</reference>
<gene>
    <name evidence="3" type="ORF">VSR73_19820</name>
</gene>
<dbReference type="InterPro" id="IPR000014">
    <property type="entry name" value="PAS"/>
</dbReference>
<evidence type="ECO:0000313" key="3">
    <source>
        <dbReference type="EMBL" id="MEM5423308.1"/>
    </source>
</evidence>
<dbReference type="Proteomes" id="UP001489897">
    <property type="component" value="Unassembled WGS sequence"/>
</dbReference>
<dbReference type="RefSeq" id="WP_342948004.1">
    <property type="nucleotide sequence ID" value="NZ_JAYMRV010000006.1"/>
</dbReference>
<feature type="domain" description="PAS" evidence="1">
    <location>
        <begin position="277"/>
        <end position="347"/>
    </location>
</feature>